<evidence type="ECO:0000313" key="20">
    <source>
        <dbReference type="EMBL" id="KAK7352626.1"/>
    </source>
</evidence>
<dbReference type="GO" id="GO:0042744">
    <property type="term" value="P:hydrogen peroxide catabolic process"/>
    <property type="evidence" value="ECO:0007669"/>
    <property type="project" value="UniProtKB-KW"/>
</dbReference>
<dbReference type="GO" id="GO:0140825">
    <property type="term" value="F:lactoperoxidase activity"/>
    <property type="evidence" value="ECO:0007669"/>
    <property type="project" value="UniProtKB-EC"/>
</dbReference>
<dbReference type="GO" id="GO:0005576">
    <property type="term" value="C:extracellular region"/>
    <property type="evidence" value="ECO:0007669"/>
    <property type="project" value="UniProtKB-SubCell"/>
</dbReference>
<evidence type="ECO:0000256" key="7">
    <source>
        <dbReference type="ARBA" id="ARBA00022617"/>
    </source>
</evidence>
<evidence type="ECO:0000256" key="5">
    <source>
        <dbReference type="ARBA" id="ARBA00022525"/>
    </source>
</evidence>
<feature type="binding site" evidence="14">
    <location>
        <position position="102"/>
    </location>
    <ligand>
        <name>Ca(2+)</name>
        <dbReference type="ChEBI" id="CHEBI:29108"/>
        <label>1</label>
    </ligand>
</feature>
<evidence type="ECO:0000256" key="3">
    <source>
        <dbReference type="ARBA" id="ARBA00006873"/>
    </source>
</evidence>
<evidence type="ECO:0000256" key="10">
    <source>
        <dbReference type="ARBA" id="ARBA00023004"/>
    </source>
</evidence>
<organism evidence="20 21">
    <name type="scientific">Phaseolus coccineus</name>
    <name type="common">Scarlet runner bean</name>
    <name type="synonym">Phaseolus multiflorus</name>
    <dbReference type="NCBI Taxonomy" id="3886"/>
    <lineage>
        <taxon>Eukaryota</taxon>
        <taxon>Viridiplantae</taxon>
        <taxon>Streptophyta</taxon>
        <taxon>Embryophyta</taxon>
        <taxon>Tracheophyta</taxon>
        <taxon>Spermatophyta</taxon>
        <taxon>Magnoliopsida</taxon>
        <taxon>eudicotyledons</taxon>
        <taxon>Gunneridae</taxon>
        <taxon>Pentapetalae</taxon>
        <taxon>rosids</taxon>
        <taxon>fabids</taxon>
        <taxon>Fabales</taxon>
        <taxon>Fabaceae</taxon>
        <taxon>Papilionoideae</taxon>
        <taxon>50 kb inversion clade</taxon>
        <taxon>NPAAA clade</taxon>
        <taxon>indigoferoid/millettioid clade</taxon>
        <taxon>Phaseoleae</taxon>
        <taxon>Phaseolus</taxon>
    </lineage>
</organism>
<dbReference type="InterPro" id="IPR019793">
    <property type="entry name" value="Peroxidases_heam-ligand_BS"/>
</dbReference>
<feature type="domain" description="Plant heme peroxidase family profile" evidence="19">
    <location>
        <begin position="53"/>
        <end position="351"/>
    </location>
</feature>
<keyword evidence="8 14" id="KW-0479">Metal-binding</keyword>
<dbReference type="PANTHER" id="PTHR31517">
    <property type="match status" value="1"/>
</dbReference>
<evidence type="ECO:0000256" key="17">
    <source>
        <dbReference type="RuleBase" id="RU362060"/>
    </source>
</evidence>
<keyword evidence="14 17" id="KW-0106">Calcium</keyword>
<feature type="disulfide bond" evidence="16">
    <location>
        <begin position="96"/>
        <end position="101"/>
    </location>
</feature>
<feature type="disulfide bond" evidence="16">
    <location>
        <begin position="224"/>
        <end position="258"/>
    </location>
</feature>
<evidence type="ECO:0000256" key="1">
    <source>
        <dbReference type="ARBA" id="ARBA00000189"/>
    </source>
</evidence>
<keyword evidence="5 17" id="KW-0964">Secreted</keyword>
<dbReference type="SUPFAM" id="SSF48113">
    <property type="entry name" value="Heme-dependent peroxidases"/>
    <property type="match status" value="1"/>
</dbReference>
<name>A0AAN9QZ39_PHACN</name>
<evidence type="ECO:0000256" key="4">
    <source>
        <dbReference type="ARBA" id="ARBA00012313"/>
    </source>
</evidence>
<evidence type="ECO:0000259" key="19">
    <source>
        <dbReference type="PROSITE" id="PS50873"/>
    </source>
</evidence>
<dbReference type="PRINTS" id="PR00458">
    <property type="entry name" value="PEROXIDASE"/>
</dbReference>
<comment type="cofactor">
    <cofactor evidence="14 17">
        <name>heme b</name>
        <dbReference type="ChEBI" id="CHEBI:60344"/>
    </cofactor>
    <text evidence="14 17">Binds 1 heme b (iron(II)-protoporphyrin IX) group per subunit.</text>
</comment>
<dbReference type="EC" id="1.11.1.7" evidence="4 17"/>
<keyword evidence="6 17" id="KW-0575">Peroxidase</keyword>
<keyword evidence="18" id="KW-0812">Transmembrane</keyword>
<feature type="active site" description="Proton acceptor" evidence="13">
    <location>
        <position position="94"/>
    </location>
</feature>
<dbReference type="Pfam" id="PF00141">
    <property type="entry name" value="peroxidase"/>
    <property type="match status" value="1"/>
</dbReference>
<dbReference type="Gene3D" id="1.10.420.10">
    <property type="entry name" value="Peroxidase, domain 2"/>
    <property type="match status" value="1"/>
</dbReference>
<dbReference type="PROSITE" id="PS00435">
    <property type="entry name" value="PEROXIDASE_1"/>
    <property type="match status" value="1"/>
</dbReference>
<feature type="site" description="Transition state stabilizer" evidence="15">
    <location>
        <position position="90"/>
    </location>
</feature>
<dbReference type="FunFam" id="1.10.520.10:FF:000008">
    <property type="entry name" value="Peroxidase"/>
    <property type="match status" value="1"/>
</dbReference>
<comment type="cofactor">
    <cofactor evidence="14 17">
        <name>Ca(2+)</name>
        <dbReference type="ChEBI" id="CHEBI:29108"/>
    </cofactor>
    <text evidence="14 17">Binds 2 calcium ions per subunit.</text>
</comment>
<evidence type="ECO:0000256" key="8">
    <source>
        <dbReference type="ARBA" id="ARBA00022723"/>
    </source>
</evidence>
<dbReference type="InterPro" id="IPR002016">
    <property type="entry name" value="Haem_peroxidase"/>
</dbReference>
<evidence type="ECO:0000256" key="15">
    <source>
        <dbReference type="PIRSR" id="PIRSR600823-4"/>
    </source>
</evidence>
<dbReference type="FunFam" id="1.10.420.10:FF:000001">
    <property type="entry name" value="Peroxidase"/>
    <property type="match status" value="1"/>
</dbReference>
<sequence>MLDERSHLWKTLQIQCIAPKVLKIGSMETRTRIFSVVISSLFMFSFVCFVKGSLSFNFYAASCPSAELIIRDTVSSSSSADPSIPGKLLRLVFHDCFVEGCDASLMLQGNNTEQSDPGNRSVGGFSVIDSAKRVLEKFCPGTVSCADIIAIAARDAVEIAGGPRIMIPTGRRDGMVSVASNVRPNIVDTSFSMDEMIQLFATKGLSLPDLVVLSGAHTIGTAHCNSFRDRFEEDSTGKLRLVDKTLDSDYANMLMEQCPAGVQPSIKVNNDPQTSLVFDNMYYQNLLHHKGLFQSDSVLISNDRTKILVEDFANDQEFFFEKWGQSFLKLTSVGVKSGDMGEIRISCASTNS</sequence>
<evidence type="ECO:0000313" key="21">
    <source>
        <dbReference type="Proteomes" id="UP001374584"/>
    </source>
</evidence>
<dbReference type="InterPro" id="IPR010255">
    <property type="entry name" value="Haem_peroxidase_sf"/>
</dbReference>
<dbReference type="Proteomes" id="UP001374584">
    <property type="component" value="Unassembled WGS sequence"/>
</dbReference>
<evidence type="ECO:0000256" key="16">
    <source>
        <dbReference type="PIRSR" id="PIRSR600823-5"/>
    </source>
</evidence>
<evidence type="ECO:0000256" key="9">
    <source>
        <dbReference type="ARBA" id="ARBA00023002"/>
    </source>
</evidence>
<keyword evidence="21" id="KW-1185">Reference proteome</keyword>
<feature type="binding site" evidence="14">
    <location>
        <position position="274"/>
    </location>
    <ligand>
        <name>Ca(2+)</name>
        <dbReference type="ChEBI" id="CHEBI:29108"/>
        <label>2</label>
    </ligand>
</feature>
<feature type="binding site" evidence="14">
    <location>
        <position position="279"/>
    </location>
    <ligand>
        <name>Ca(2+)</name>
        <dbReference type="ChEBI" id="CHEBI:29108"/>
        <label>2</label>
    </ligand>
</feature>
<dbReference type="PRINTS" id="PR00461">
    <property type="entry name" value="PLPEROXIDASE"/>
</dbReference>
<feature type="disulfide bond" evidence="16">
    <location>
        <begin position="63"/>
        <end position="139"/>
    </location>
</feature>
<keyword evidence="11 16" id="KW-1015">Disulfide bond</keyword>
<dbReference type="InterPro" id="IPR033905">
    <property type="entry name" value="Secretory_peroxidase"/>
</dbReference>
<feature type="binding site" evidence="14">
    <location>
        <position position="271"/>
    </location>
    <ligand>
        <name>Ca(2+)</name>
        <dbReference type="ChEBI" id="CHEBI:29108"/>
        <label>2</label>
    </ligand>
</feature>
<evidence type="ECO:0000256" key="12">
    <source>
        <dbReference type="ARBA" id="ARBA00023324"/>
    </source>
</evidence>
<dbReference type="CDD" id="cd00693">
    <property type="entry name" value="secretory_peroxidase"/>
    <property type="match status" value="1"/>
</dbReference>
<dbReference type="EMBL" id="JAYMYR010000007">
    <property type="protein sequence ID" value="KAK7352626.1"/>
    <property type="molecule type" value="Genomic_DNA"/>
</dbReference>
<dbReference type="GO" id="GO:0020037">
    <property type="term" value="F:heme binding"/>
    <property type="evidence" value="ECO:0007669"/>
    <property type="project" value="UniProtKB-UniRule"/>
</dbReference>
<keyword evidence="9 17" id="KW-0560">Oxidoreductase</keyword>
<dbReference type="GO" id="GO:0006979">
    <property type="term" value="P:response to oxidative stress"/>
    <property type="evidence" value="ECO:0007669"/>
    <property type="project" value="UniProtKB-UniRule"/>
</dbReference>
<feature type="binding site" evidence="14">
    <location>
        <position position="98"/>
    </location>
    <ligand>
        <name>Ca(2+)</name>
        <dbReference type="ChEBI" id="CHEBI:29108"/>
        <label>1</label>
    </ligand>
</feature>
<keyword evidence="7 17" id="KW-0349">Heme</keyword>
<protein>
    <recommendedName>
        <fullName evidence="4 17">Peroxidase</fullName>
        <ecNumber evidence="4 17">1.11.1.7</ecNumber>
    </recommendedName>
</protein>
<keyword evidence="18" id="KW-0472">Membrane</keyword>
<comment type="subcellular location">
    <subcellularLocation>
        <location evidence="17">Secreted</location>
    </subcellularLocation>
</comment>
<comment type="similarity">
    <text evidence="3">Belongs to the peroxidase family. Ascorbate peroxidase subfamily.</text>
</comment>
<evidence type="ECO:0000256" key="2">
    <source>
        <dbReference type="ARBA" id="ARBA00002322"/>
    </source>
</evidence>
<proteinExistence type="inferred from homology"/>
<feature type="disulfide bond" evidence="16">
    <location>
        <begin position="145"/>
        <end position="347"/>
    </location>
</feature>
<keyword evidence="10 14" id="KW-0408">Iron</keyword>
<feature type="binding site" evidence="14">
    <location>
        <position position="104"/>
    </location>
    <ligand>
        <name>Ca(2+)</name>
        <dbReference type="ChEBI" id="CHEBI:29108"/>
        <label>1</label>
    </ligand>
</feature>
<feature type="binding site" evidence="14">
    <location>
        <position position="218"/>
    </location>
    <ligand>
        <name>Ca(2+)</name>
        <dbReference type="ChEBI" id="CHEBI:29108"/>
        <label>2</label>
    </ligand>
</feature>
<dbReference type="GO" id="GO:0046872">
    <property type="term" value="F:metal ion binding"/>
    <property type="evidence" value="ECO:0007669"/>
    <property type="project" value="UniProtKB-UniRule"/>
</dbReference>
<comment type="caution">
    <text evidence="20">The sequence shown here is derived from an EMBL/GenBank/DDBJ whole genome shotgun (WGS) entry which is preliminary data.</text>
</comment>
<evidence type="ECO:0000256" key="18">
    <source>
        <dbReference type="SAM" id="Phobius"/>
    </source>
</evidence>
<evidence type="ECO:0000256" key="11">
    <source>
        <dbReference type="ARBA" id="ARBA00023157"/>
    </source>
</evidence>
<dbReference type="Gene3D" id="1.10.520.10">
    <property type="match status" value="1"/>
</dbReference>
<feature type="binding site" evidence="14">
    <location>
        <position position="113"/>
    </location>
    <ligand>
        <name>Ca(2+)</name>
        <dbReference type="ChEBI" id="CHEBI:29108"/>
        <label>1</label>
    </ligand>
</feature>
<dbReference type="PANTHER" id="PTHR31517:SF17">
    <property type="entry name" value="PEROXIDASE 6"/>
    <property type="match status" value="1"/>
</dbReference>
<dbReference type="InterPro" id="IPR000823">
    <property type="entry name" value="Peroxidase_pln"/>
</dbReference>
<keyword evidence="12 17" id="KW-0376">Hydrogen peroxide</keyword>
<gene>
    <name evidence="20" type="ORF">VNO80_18050</name>
</gene>
<comment type="similarity">
    <text evidence="17">Belongs to the peroxidase family. Classical plant (class III) peroxidase subfamily.</text>
</comment>
<keyword evidence="18" id="KW-1133">Transmembrane helix</keyword>
<feature type="transmembrane region" description="Helical" evidence="18">
    <location>
        <begin position="33"/>
        <end position="54"/>
    </location>
</feature>
<feature type="binding site" description="axial binding residue" evidence="14">
    <location>
        <position position="217"/>
    </location>
    <ligand>
        <name>heme b</name>
        <dbReference type="ChEBI" id="CHEBI:60344"/>
    </ligand>
    <ligandPart>
        <name>Fe</name>
        <dbReference type="ChEBI" id="CHEBI:18248"/>
    </ligandPart>
</feature>
<accession>A0AAN9QZ39</accession>
<feature type="binding site" evidence="14">
    <location>
        <position position="100"/>
    </location>
    <ligand>
        <name>Ca(2+)</name>
        <dbReference type="ChEBI" id="CHEBI:29108"/>
        <label>1</label>
    </ligand>
</feature>
<evidence type="ECO:0000256" key="14">
    <source>
        <dbReference type="PIRSR" id="PIRSR600823-3"/>
    </source>
</evidence>
<comment type="catalytic activity">
    <reaction evidence="1 17">
        <text>2 a phenolic donor + H2O2 = 2 a phenolic radical donor + 2 H2O</text>
        <dbReference type="Rhea" id="RHEA:56136"/>
        <dbReference type="ChEBI" id="CHEBI:15377"/>
        <dbReference type="ChEBI" id="CHEBI:16240"/>
        <dbReference type="ChEBI" id="CHEBI:139520"/>
        <dbReference type="ChEBI" id="CHEBI:139521"/>
        <dbReference type="EC" id="1.11.1.7"/>
    </reaction>
</comment>
<feature type="binding site" evidence="14">
    <location>
        <position position="95"/>
    </location>
    <ligand>
        <name>Ca(2+)</name>
        <dbReference type="ChEBI" id="CHEBI:29108"/>
        <label>1</label>
    </ligand>
</feature>
<dbReference type="PROSITE" id="PS50873">
    <property type="entry name" value="PEROXIDASE_4"/>
    <property type="match status" value="1"/>
</dbReference>
<evidence type="ECO:0000256" key="6">
    <source>
        <dbReference type="ARBA" id="ARBA00022559"/>
    </source>
</evidence>
<evidence type="ECO:0000256" key="13">
    <source>
        <dbReference type="PIRSR" id="PIRSR600823-1"/>
    </source>
</evidence>
<reference evidence="20 21" key="1">
    <citation type="submission" date="2024-01" db="EMBL/GenBank/DDBJ databases">
        <title>The genomes of 5 underutilized Papilionoideae crops provide insights into root nodulation and disease resistanc.</title>
        <authorList>
            <person name="Jiang F."/>
        </authorList>
    </citation>
    <scope>NUCLEOTIDE SEQUENCE [LARGE SCALE GENOMIC DNA]</scope>
    <source>
        <strain evidence="20">JINMINGXINNONG_FW02</strain>
        <tissue evidence="20">Leaves</tissue>
    </source>
</reference>
<comment type="function">
    <text evidence="2">Removal of H(2)O(2), oxidation of toxic reductants, biosynthesis and degradation of lignin, suberization, auxin catabolism, response to environmental stresses such as wounding, pathogen attack and oxidative stress. These functions might be dependent on each isozyme/isoform in each plant tissue.</text>
</comment>
<dbReference type="AlphaFoldDB" id="A0AAN9QZ39"/>